<organism evidence="1 2">
    <name type="scientific">Naganishia onofrii</name>
    <dbReference type="NCBI Taxonomy" id="1851511"/>
    <lineage>
        <taxon>Eukaryota</taxon>
        <taxon>Fungi</taxon>
        <taxon>Dikarya</taxon>
        <taxon>Basidiomycota</taxon>
        <taxon>Agaricomycotina</taxon>
        <taxon>Tremellomycetes</taxon>
        <taxon>Filobasidiales</taxon>
        <taxon>Filobasidiaceae</taxon>
        <taxon>Naganishia</taxon>
    </lineage>
</organism>
<reference evidence="1" key="1">
    <citation type="submission" date="2023-04" db="EMBL/GenBank/DDBJ databases">
        <title>Draft Genome sequencing of Naganishia species isolated from polar environments using Oxford Nanopore Technology.</title>
        <authorList>
            <person name="Leo P."/>
            <person name="Venkateswaran K."/>
        </authorList>
    </citation>
    <scope>NUCLEOTIDE SEQUENCE</scope>
    <source>
        <strain evidence="1">DBVPG 5303</strain>
    </source>
</reference>
<name>A0ACC2XW33_9TREE</name>
<comment type="caution">
    <text evidence="1">The sequence shown here is derived from an EMBL/GenBank/DDBJ whole genome shotgun (WGS) entry which is preliminary data.</text>
</comment>
<evidence type="ECO:0000313" key="1">
    <source>
        <dbReference type="EMBL" id="KAJ9128184.1"/>
    </source>
</evidence>
<evidence type="ECO:0000313" key="2">
    <source>
        <dbReference type="Proteomes" id="UP001234202"/>
    </source>
</evidence>
<dbReference type="Proteomes" id="UP001234202">
    <property type="component" value="Unassembled WGS sequence"/>
</dbReference>
<keyword evidence="2" id="KW-1185">Reference proteome</keyword>
<sequence>MEQLASPDAPSTRHLMHESSNGLLPPSNYASHPDFMGGGASLGRQFSIQLTPEQFEKLYLQPGTNAFQVAGWDERGRLPALMLASNNFPFTLPLGDLSGFLAPKAREPVKA</sequence>
<dbReference type="EMBL" id="JASBWV010000001">
    <property type="protein sequence ID" value="KAJ9128184.1"/>
    <property type="molecule type" value="Genomic_DNA"/>
</dbReference>
<proteinExistence type="predicted"/>
<accession>A0ACC2XW33</accession>
<gene>
    <name evidence="1" type="ORF">QFC24_000476</name>
</gene>
<protein>
    <submittedName>
        <fullName evidence="1">Uncharacterized protein</fullName>
    </submittedName>
</protein>